<reference evidence="1 2" key="1">
    <citation type="journal article" date="2019" name="Nat. Ecol. Evol.">
        <title>Megaphylogeny resolves global patterns of mushroom evolution.</title>
        <authorList>
            <person name="Varga T."/>
            <person name="Krizsan K."/>
            <person name="Foldi C."/>
            <person name="Dima B."/>
            <person name="Sanchez-Garcia M."/>
            <person name="Sanchez-Ramirez S."/>
            <person name="Szollosi G.J."/>
            <person name="Szarkandi J.G."/>
            <person name="Papp V."/>
            <person name="Albert L."/>
            <person name="Andreopoulos W."/>
            <person name="Angelini C."/>
            <person name="Antonin V."/>
            <person name="Barry K.W."/>
            <person name="Bougher N.L."/>
            <person name="Buchanan P."/>
            <person name="Buyck B."/>
            <person name="Bense V."/>
            <person name="Catcheside P."/>
            <person name="Chovatia M."/>
            <person name="Cooper J."/>
            <person name="Damon W."/>
            <person name="Desjardin D."/>
            <person name="Finy P."/>
            <person name="Geml J."/>
            <person name="Haridas S."/>
            <person name="Hughes K."/>
            <person name="Justo A."/>
            <person name="Karasinski D."/>
            <person name="Kautmanova I."/>
            <person name="Kiss B."/>
            <person name="Kocsube S."/>
            <person name="Kotiranta H."/>
            <person name="LaButti K.M."/>
            <person name="Lechner B.E."/>
            <person name="Liimatainen K."/>
            <person name="Lipzen A."/>
            <person name="Lukacs Z."/>
            <person name="Mihaltcheva S."/>
            <person name="Morgado L.N."/>
            <person name="Niskanen T."/>
            <person name="Noordeloos M.E."/>
            <person name="Ohm R.A."/>
            <person name="Ortiz-Santana B."/>
            <person name="Ovrebo C."/>
            <person name="Racz N."/>
            <person name="Riley R."/>
            <person name="Savchenko A."/>
            <person name="Shiryaev A."/>
            <person name="Soop K."/>
            <person name="Spirin V."/>
            <person name="Szebenyi C."/>
            <person name="Tomsovsky M."/>
            <person name="Tulloss R.E."/>
            <person name="Uehling J."/>
            <person name="Grigoriev I.V."/>
            <person name="Vagvolgyi C."/>
            <person name="Papp T."/>
            <person name="Martin F.M."/>
            <person name="Miettinen O."/>
            <person name="Hibbett D.S."/>
            <person name="Nagy L.G."/>
        </authorList>
    </citation>
    <scope>NUCLEOTIDE SEQUENCE [LARGE SCALE GENOMIC DNA]</scope>
    <source>
        <strain evidence="1 2">NL-1719</strain>
    </source>
</reference>
<organism evidence="1 2">
    <name type="scientific">Pluteus cervinus</name>
    <dbReference type="NCBI Taxonomy" id="181527"/>
    <lineage>
        <taxon>Eukaryota</taxon>
        <taxon>Fungi</taxon>
        <taxon>Dikarya</taxon>
        <taxon>Basidiomycota</taxon>
        <taxon>Agaricomycotina</taxon>
        <taxon>Agaricomycetes</taxon>
        <taxon>Agaricomycetidae</taxon>
        <taxon>Agaricales</taxon>
        <taxon>Pluteineae</taxon>
        <taxon>Pluteaceae</taxon>
        <taxon>Pluteus</taxon>
    </lineage>
</organism>
<evidence type="ECO:0000313" key="2">
    <source>
        <dbReference type="Proteomes" id="UP000308600"/>
    </source>
</evidence>
<name>A0ACD3ANU3_9AGAR</name>
<keyword evidence="2" id="KW-1185">Reference proteome</keyword>
<proteinExistence type="predicted"/>
<feature type="non-terminal residue" evidence="1">
    <location>
        <position position="92"/>
    </location>
</feature>
<sequence length="92" mass="10876">MELGSPMICMYLLDQPDHYTNCEFTPFFWQRYVDQVKKAWETNSNEDAPEKLMMFNSDGEIVGVSPVYDYIFRPAELDDISLYDFIANCKRQ</sequence>
<protein>
    <submittedName>
        <fullName evidence="1">Uncharacterized protein</fullName>
    </submittedName>
</protein>
<gene>
    <name evidence="1" type="ORF">BDN72DRAFT_724923</name>
</gene>
<evidence type="ECO:0000313" key="1">
    <source>
        <dbReference type="EMBL" id="TFK66989.1"/>
    </source>
</evidence>
<dbReference type="EMBL" id="ML208388">
    <property type="protein sequence ID" value="TFK66989.1"/>
    <property type="molecule type" value="Genomic_DNA"/>
</dbReference>
<accession>A0ACD3ANU3</accession>
<dbReference type="Proteomes" id="UP000308600">
    <property type="component" value="Unassembled WGS sequence"/>
</dbReference>